<comment type="similarity">
    <text evidence="2">Belongs to the XPG/RAD2 endonuclease family. XPG subfamily.</text>
</comment>
<dbReference type="InterPro" id="IPR019974">
    <property type="entry name" value="XPG_CS"/>
</dbReference>
<dbReference type="SMART" id="SM00485">
    <property type="entry name" value="XPGN"/>
    <property type="match status" value="1"/>
</dbReference>
<comment type="subcellular location">
    <subcellularLocation>
        <location evidence="1">Nucleus</location>
    </subcellularLocation>
</comment>
<evidence type="ECO:0000256" key="5">
    <source>
        <dbReference type="ARBA" id="ARBA00023204"/>
    </source>
</evidence>
<dbReference type="Gene3D" id="3.40.50.1010">
    <property type="entry name" value="5'-nuclease"/>
    <property type="match status" value="1"/>
</dbReference>
<dbReference type="GO" id="GO:0004519">
    <property type="term" value="F:endonuclease activity"/>
    <property type="evidence" value="ECO:0007669"/>
    <property type="project" value="UniProtKB-KW"/>
</dbReference>
<dbReference type="GO" id="GO:0006289">
    <property type="term" value="P:nucleotide-excision repair"/>
    <property type="evidence" value="ECO:0007669"/>
    <property type="project" value="InterPro"/>
</dbReference>
<dbReference type="SUPFAM" id="SSF88723">
    <property type="entry name" value="PIN domain-like"/>
    <property type="match status" value="1"/>
</dbReference>
<dbReference type="PANTHER" id="PTHR16171">
    <property type="entry name" value="DNA REPAIR PROTEIN COMPLEMENTING XP-G CELLS-RELATED"/>
    <property type="match status" value="1"/>
</dbReference>
<dbReference type="Pfam" id="PF00752">
    <property type="entry name" value="XPG_N"/>
    <property type="match status" value="1"/>
</dbReference>
<gene>
    <name evidence="8" type="ORF">DICPUDRAFT_30018</name>
</gene>
<dbReference type="PANTHER" id="PTHR16171:SF7">
    <property type="entry name" value="DNA REPAIR PROTEIN RAD2"/>
    <property type="match status" value="1"/>
</dbReference>
<accession>F0ZEN9</accession>
<reference evidence="9" key="1">
    <citation type="journal article" date="2011" name="Genome Biol.">
        <title>Comparative genomics of the social amoebae Dictyostelium discoideum and Dictyostelium purpureum.</title>
        <authorList>
            <consortium name="US DOE Joint Genome Institute (JGI-PGF)"/>
            <person name="Sucgang R."/>
            <person name="Kuo A."/>
            <person name="Tian X."/>
            <person name="Salerno W."/>
            <person name="Parikh A."/>
            <person name="Feasley C.L."/>
            <person name="Dalin E."/>
            <person name="Tu H."/>
            <person name="Huang E."/>
            <person name="Barry K."/>
            <person name="Lindquist E."/>
            <person name="Shapiro H."/>
            <person name="Bruce D."/>
            <person name="Schmutz J."/>
            <person name="Salamov A."/>
            <person name="Fey P."/>
            <person name="Gaudet P."/>
            <person name="Anjard C."/>
            <person name="Babu M.M."/>
            <person name="Basu S."/>
            <person name="Bushmanova Y."/>
            <person name="van der Wel H."/>
            <person name="Katoh-Kurasawa M."/>
            <person name="Dinh C."/>
            <person name="Coutinho P.M."/>
            <person name="Saito T."/>
            <person name="Elias M."/>
            <person name="Schaap P."/>
            <person name="Kay R.R."/>
            <person name="Henrissat B."/>
            <person name="Eichinger L."/>
            <person name="Rivero F."/>
            <person name="Putnam N.H."/>
            <person name="West C.M."/>
            <person name="Loomis W.F."/>
            <person name="Chisholm R.L."/>
            <person name="Shaulsky G."/>
            <person name="Strassmann J.E."/>
            <person name="Queller D.C."/>
            <person name="Kuspa A."/>
            <person name="Grigoriev I.V."/>
        </authorList>
    </citation>
    <scope>NUCLEOTIDE SEQUENCE [LARGE SCALE GENOMIC DNA]</scope>
    <source>
        <strain evidence="9">QSDP1</strain>
    </source>
</reference>
<evidence type="ECO:0000313" key="8">
    <source>
        <dbReference type="EMBL" id="EGC37623.1"/>
    </source>
</evidence>
<evidence type="ECO:0000256" key="1">
    <source>
        <dbReference type="ARBA" id="ARBA00004123"/>
    </source>
</evidence>
<dbReference type="GO" id="GO:0016788">
    <property type="term" value="F:hydrolase activity, acting on ester bonds"/>
    <property type="evidence" value="ECO:0007669"/>
    <property type="project" value="InterPro"/>
</dbReference>
<evidence type="ECO:0000313" key="9">
    <source>
        <dbReference type="Proteomes" id="UP000001064"/>
    </source>
</evidence>
<dbReference type="PRINTS" id="PR00066">
    <property type="entry name" value="XRODRMPGMNTG"/>
</dbReference>
<evidence type="ECO:0000256" key="6">
    <source>
        <dbReference type="ARBA" id="ARBA00023242"/>
    </source>
</evidence>
<evidence type="ECO:0000259" key="7">
    <source>
        <dbReference type="SMART" id="SM00485"/>
    </source>
</evidence>
<feature type="domain" description="XPG N-terminal" evidence="7">
    <location>
        <begin position="1"/>
        <end position="88"/>
    </location>
</feature>
<keyword evidence="3" id="KW-0540">Nuclease</keyword>
<evidence type="ECO:0000256" key="2">
    <source>
        <dbReference type="ARBA" id="ARBA00005283"/>
    </source>
</evidence>
<dbReference type="KEGG" id="dpp:DICPUDRAFT_30018"/>
<dbReference type="AlphaFoldDB" id="F0ZEN9"/>
<dbReference type="PRINTS" id="PR00853">
    <property type="entry name" value="XPGRADSUPER"/>
</dbReference>
<evidence type="ECO:0000256" key="3">
    <source>
        <dbReference type="ARBA" id="ARBA00022759"/>
    </source>
</evidence>
<sequence>MGVPKLWELIQQSGTEIDINALEGKILAIDASIWIHTFVRALKNEKGDPIPNAHLLGFFKRICKLLSLRVKPIFVFDGGIPYLKKKTI</sequence>
<name>F0ZEN9_DICPU</name>
<protein>
    <recommendedName>
        <fullName evidence="7">XPG N-terminal domain-containing protein</fullName>
    </recommendedName>
</protein>
<feature type="non-terminal residue" evidence="8">
    <location>
        <position position="88"/>
    </location>
</feature>
<keyword evidence="9" id="KW-1185">Reference proteome</keyword>
<dbReference type="STRING" id="5786.F0ZEN9"/>
<dbReference type="InterPro" id="IPR006084">
    <property type="entry name" value="XPG/Rad2"/>
</dbReference>
<keyword evidence="3" id="KW-0378">Hydrolase</keyword>
<organism evidence="8 9">
    <name type="scientific">Dictyostelium purpureum</name>
    <name type="common">Slime mold</name>
    <dbReference type="NCBI Taxonomy" id="5786"/>
    <lineage>
        <taxon>Eukaryota</taxon>
        <taxon>Amoebozoa</taxon>
        <taxon>Evosea</taxon>
        <taxon>Eumycetozoa</taxon>
        <taxon>Dictyostelia</taxon>
        <taxon>Dictyosteliales</taxon>
        <taxon>Dictyosteliaceae</taxon>
        <taxon>Dictyostelium</taxon>
    </lineage>
</organism>
<dbReference type="EMBL" id="GL870995">
    <property type="protein sequence ID" value="EGC37623.1"/>
    <property type="molecule type" value="Genomic_DNA"/>
</dbReference>
<dbReference type="InterPro" id="IPR006085">
    <property type="entry name" value="XPG_DNA_repair_N"/>
</dbReference>
<dbReference type="GeneID" id="10499527"/>
<dbReference type="InParanoid" id="F0ZEN9"/>
<keyword evidence="5" id="KW-0234">DNA repair</keyword>
<dbReference type="PROSITE" id="PS00841">
    <property type="entry name" value="XPG_1"/>
    <property type="match status" value="1"/>
</dbReference>
<keyword evidence="4" id="KW-0227">DNA damage</keyword>
<dbReference type="InterPro" id="IPR029060">
    <property type="entry name" value="PIN-like_dom_sf"/>
</dbReference>
<keyword evidence="3" id="KW-0255">Endonuclease</keyword>
<dbReference type="InterPro" id="IPR001044">
    <property type="entry name" value="XPG/Rad2_eukaryotes"/>
</dbReference>
<dbReference type="CDD" id="cd09868">
    <property type="entry name" value="PIN_XPG_RAD2"/>
    <property type="match status" value="1"/>
</dbReference>
<dbReference type="RefSeq" id="XP_003285884.1">
    <property type="nucleotide sequence ID" value="XM_003285836.1"/>
</dbReference>
<dbReference type="GO" id="GO:0005634">
    <property type="term" value="C:nucleus"/>
    <property type="evidence" value="ECO:0007669"/>
    <property type="project" value="UniProtKB-SubCell"/>
</dbReference>
<dbReference type="OMA" id="HIYIVIF"/>
<evidence type="ECO:0000256" key="4">
    <source>
        <dbReference type="ARBA" id="ARBA00022763"/>
    </source>
</evidence>
<dbReference type="GO" id="GO:0003697">
    <property type="term" value="F:single-stranded DNA binding"/>
    <property type="evidence" value="ECO:0007669"/>
    <property type="project" value="InterPro"/>
</dbReference>
<proteinExistence type="inferred from homology"/>
<dbReference type="OrthoDB" id="26491at2759"/>
<dbReference type="eggNOG" id="KOG2520">
    <property type="taxonomic scope" value="Eukaryota"/>
</dbReference>
<dbReference type="Proteomes" id="UP000001064">
    <property type="component" value="Unassembled WGS sequence"/>
</dbReference>
<keyword evidence="6" id="KW-0539">Nucleus</keyword>
<dbReference type="VEuPathDB" id="AmoebaDB:DICPUDRAFT_30018"/>